<evidence type="ECO:0000256" key="12">
    <source>
        <dbReference type="ARBA" id="ARBA00038669"/>
    </source>
</evidence>
<dbReference type="AlphaFoldDB" id="A0A9D1DQV5"/>
<evidence type="ECO:0000256" key="11">
    <source>
        <dbReference type="ARBA" id="ARBA00023136"/>
    </source>
</evidence>
<proteinExistence type="inferred from homology"/>
<dbReference type="EC" id="7.2.2.11" evidence="13"/>
<dbReference type="GO" id="GO:0016887">
    <property type="term" value="F:ATP hydrolysis activity"/>
    <property type="evidence" value="ECO:0007669"/>
    <property type="project" value="InterPro"/>
</dbReference>
<dbReference type="InterPro" id="IPR017871">
    <property type="entry name" value="ABC_transporter-like_CS"/>
</dbReference>
<evidence type="ECO:0000256" key="2">
    <source>
        <dbReference type="ARBA" id="ARBA00005417"/>
    </source>
</evidence>
<dbReference type="GO" id="GO:0005886">
    <property type="term" value="C:plasma membrane"/>
    <property type="evidence" value="ECO:0007669"/>
    <property type="project" value="UniProtKB-SubCell"/>
</dbReference>
<dbReference type="SUPFAM" id="SSF52540">
    <property type="entry name" value="P-loop containing nucleoside triphosphate hydrolases"/>
    <property type="match status" value="1"/>
</dbReference>
<reference evidence="17" key="1">
    <citation type="submission" date="2020-10" db="EMBL/GenBank/DDBJ databases">
        <authorList>
            <person name="Gilroy R."/>
        </authorList>
    </citation>
    <scope>NUCLEOTIDE SEQUENCE</scope>
    <source>
        <strain evidence="17">ChiSjej1B19-7085</strain>
    </source>
</reference>
<reference evidence="17" key="2">
    <citation type="journal article" date="2021" name="PeerJ">
        <title>Extensive microbial diversity within the chicken gut microbiome revealed by metagenomics and culture.</title>
        <authorList>
            <person name="Gilroy R."/>
            <person name="Ravi A."/>
            <person name="Getino M."/>
            <person name="Pursley I."/>
            <person name="Horton D.L."/>
            <person name="Alikhan N.F."/>
            <person name="Baker D."/>
            <person name="Gharbi K."/>
            <person name="Hall N."/>
            <person name="Watson M."/>
            <person name="Adriaenssens E.M."/>
            <person name="Foster-Nyarko E."/>
            <person name="Jarju S."/>
            <person name="Secka A."/>
            <person name="Antonio M."/>
            <person name="Oren A."/>
            <person name="Chaudhuri R.R."/>
            <person name="La Ragione R."/>
            <person name="Hildebrand F."/>
            <person name="Pallen M.J."/>
        </authorList>
    </citation>
    <scope>NUCLEOTIDE SEQUENCE</scope>
    <source>
        <strain evidence="17">ChiSjej1B19-7085</strain>
    </source>
</reference>
<comment type="catalytic activity">
    <reaction evidence="15">
        <text>Ni(2+)(out) + ATP + H2O = Ni(2+)(in) + ADP + phosphate + H(+)</text>
        <dbReference type="Rhea" id="RHEA:15557"/>
        <dbReference type="ChEBI" id="CHEBI:15377"/>
        <dbReference type="ChEBI" id="CHEBI:15378"/>
        <dbReference type="ChEBI" id="CHEBI:30616"/>
        <dbReference type="ChEBI" id="CHEBI:43474"/>
        <dbReference type="ChEBI" id="CHEBI:49786"/>
        <dbReference type="ChEBI" id="CHEBI:456216"/>
        <dbReference type="EC" id="7.2.2.11"/>
    </reaction>
    <physiologicalReaction direction="left-to-right" evidence="15">
        <dbReference type="Rhea" id="RHEA:15558"/>
    </physiologicalReaction>
</comment>
<comment type="subunit">
    <text evidence="12">The complex is composed of two ATP-binding proteins (NikD and NikE), two transmembrane proteins (NikB and NikC) and a solute-binding protein (NikA).</text>
</comment>
<evidence type="ECO:0000259" key="16">
    <source>
        <dbReference type="PROSITE" id="PS50893"/>
    </source>
</evidence>
<evidence type="ECO:0000256" key="6">
    <source>
        <dbReference type="ARBA" id="ARBA00022741"/>
    </source>
</evidence>
<dbReference type="SMART" id="SM00382">
    <property type="entry name" value="AAA"/>
    <property type="match status" value="1"/>
</dbReference>
<dbReference type="Pfam" id="PF00005">
    <property type="entry name" value="ABC_tran"/>
    <property type="match status" value="1"/>
</dbReference>
<evidence type="ECO:0000256" key="8">
    <source>
        <dbReference type="ARBA" id="ARBA00022967"/>
    </source>
</evidence>
<evidence type="ECO:0000256" key="4">
    <source>
        <dbReference type="ARBA" id="ARBA00022475"/>
    </source>
</evidence>
<feature type="non-terminal residue" evidence="17">
    <location>
        <position position="256"/>
    </location>
</feature>
<evidence type="ECO:0000256" key="3">
    <source>
        <dbReference type="ARBA" id="ARBA00022448"/>
    </source>
</evidence>
<evidence type="ECO:0000256" key="14">
    <source>
        <dbReference type="ARBA" id="ARBA00044143"/>
    </source>
</evidence>
<evidence type="ECO:0000256" key="1">
    <source>
        <dbReference type="ARBA" id="ARBA00004202"/>
    </source>
</evidence>
<feature type="domain" description="ABC transporter" evidence="16">
    <location>
        <begin position="5"/>
        <end position="246"/>
    </location>
</feature>
<dbReference type="GO" id="GO:0015413">
    <property type="term" value="F:ABC-type nickel transporter activity"/>
    <property type="evidence" value="ECO:0007669"/>
    <property type="project" value="UniProtKB-EC"/>
</dbReference>
<dbReference type="InterPro" id="IPR050388">
    <property type="entry name" value="ABC_Ni/Peptide_Import"/>
</dbReference>
<accession>A0A9D1DQV5</accession>
<evidence type="ECO:0000256" key="10">
    <source>
        <dbReference type="ARBA" id="ARBA00023112"/>
    </source>
</evidence>
<comment type="similarity">
    <text evidence="2">Belongs to the ABC transporter superfamily.</text>
</comment>
<sequence length="256" mass="27778">MQPVLEVEHLSISFLQYASGLNHRRLTVIHDLSLSISPGQIVAVVGSSGSGKSLLAHGILGILPYNASMEGAIRYCGEPLDQARSERLRGSEIVLVPQGVNYLDPLMKVGAQLRKGRRGPDIARRCREVLSRYGLGGETEALYPFELSGGMARRVLVSAAVLESPRLIIADEPTPGLDARAAERILRHFRELADGGAAILFITHDLDLALTVADRVAVLYAGETIEEAAASDFTSGKLRHPYTRALWDAMPQNGFR</sequence>
<evidence type="ECO:0000313" key="18">
    <source>
        <dbReference type="Proteomes" id="UP000886785"/>
    </source>
</evidence>
<evidence type="ECO:0000256" key="9">
    <source>
        <dbReference type="ARBA" id="ARBA00023065"/>
    </source>
</evidence>
<evidence type="ECO:0000256" key="13">
    <source>
        <dbReference type="ARBA" id="ARBA00039098"/>
    </source>
</evidence>
<comment type="subcellular location">
    <subcellularLocation>
        <location evidence="1">Cell membrane</location>
        <topology evidence="1">Peripheral membrane protein</topology>
    </subcellularLocation>
</comment>
<keyword evidence="9" id="KW-0406">Ion transport</keyword>
<dbReference type="InterPro" id="IPR027417">
    <property type="entry name" value="P-loop_NTPase"/>
</dbReference>
<protein>
    <recommendedName>
        <fullName evidence="14">Nickel import system ATP-binding protein NikD</fullName>
        <ecNumber evidence="13">7.2.2.11</ecNumber>
    </recommendedName>
</protein>
<comment type="caution">
    <text evidence="17">The sequence shown here is derived from an EMBL/GenBank/DDBJ whole genome shotgun (WGS) entry which is preliminary data.</text>
</comment>
<dbReference type="InterPro" id="IPR003439">
    <property type="entry name" value="ABC_transporter-like_ATP-bd"/>
</dbReference>
<evidence type="ECO:0000313" key="17">
    <source>
        <dbReference type="EMBL" id="HIR57350.1"/>
    </source>
</evidence>
<dbReference type="EMBL" id="DVHF01000079">
    <property type="protein sequence ID" value="HIR57350.1"/>
    <property type="molecule type" value="Genomic_DNA"/>
</dbReference>
<evidence type="ECO:0000256" key="15">
    <source>
        <dbReference type="ARBA" id="ARBA00048610"/>
    </source>
</evidence>
<dbReference type="PROSITE" id="PS00211">
    <property type="entry name" value="ABC_TRANSPORTER_1"/>
    <property type="match status" value="1"/>
</dbReference>
<dbReference type="Gene3D" id="3.40.50.300">
    <property type="entry name" value="P-loop containing nucleotide triphosphate hydrolases"/>
    <property type="match status" value="1"/>
</dbReference>
<keyword evidence="11" id="KW-0472">Membrane</keyword>
<keyword evidence="4" id="KW-1003">Cell membrane</keyword>
<keyword evidence="3" id="KW-0813">Transport</keyword>
<keyword evidence="8" id="KW-1278">Translocase</keyword>
<dbReference type="PROSITE" id="PS50893">
    <property type="entry name" value="ABC_TRANSPORTER_2"/>
    <property type="match status" value="1"/>
</dbReference>
<keyword evidence="6" id="KW-0547">Nucleotide-binding</keyword>
<organism evidence="17 18">
    <name type="scientific">Candidatus Gallacutalibacter pullicola</name>
    <dbReference type="NCBI Taxonomy" id="2840830"/>
    <lineage>
        <taxon>Bacteria</taxon>
        <taxon>Bacillati</taxon>
        <taxon>Bacillota</taxon>
        <taxon>Clostridia</taxon>
        <taxon>Eubacteriales</taxon>
        <taxon>Candidatus Gallacutalibacter</taxon>
    </lineage>
</organism>
<dbReference type="GO" id="GO:0005524">
    <property type="term" value="F:ATP binding"/>
    <property type="evidence" value="ECO:0007669"/>
    <property type="project" value="UniProtKB-KW"/>
</dbReference>
<keyword evidence="5" id="KW-0533">Nickel</keyword>
<name>A0A9D1DQV5_9FIRM</name>
<dbReference type="PANTHER" id="PTHR43297">
    <property type="entry name" value="OLIGOPEPTIDE TRANSPORT ATP-BINDING PROTEIN APPD"/>
    <property type="match status" value="1"/>
</dbReference>
<dbReference type="InterPro" id="IPR003593">
    <property type="entry name" value="AAA+_ATPase"/>
</dbReference>
<keyword evidence="10" id="KW-0921">Nickel transport</keyword>
<dbReference type="PANTHER" id="PTHR43297:SF13">
    <property type="entry name" value="NICKEL ABC TRANSPORTER, ATP-BINDING PROTEIN"/>
    <property type="match status" value="1"/>
</dbReference>
<keyword evidence="7 17" id="KW-0067">ATP-binding</keyword>
<evidence type="ECO:0000256" key="7">
    <source>
        <dbReference type="ARBA" id="ARBA00022840"/>
    </source>
</evidence>
<dbReference type="Proteomes" id="UP000886785">
    <property type="component" value="Unassembled WGS sequence"/>
</dbReference>
<gene>
    <name evidence="17" type="ORF">IAA54_06750</name>
</gene>
<evidence type="ECO:0000256" key="5">
    <source>
        <dbReference type="ARBA" id="ARBA00022596"/>
    </source>
</evidence>